<protein>
    <submittedName>
        <fullName evidence="2">Starch-binding associating with outer membrane</fullName>
    </submittedName>
</protein>
<keyword evidence="1" id="KW-0732">Signal</keyword>
<feature type="chain" id="PRO_5014647282" evidence="1">
    <location>
        <begin position="22"/>
        <end position="570"/>
    </location>
</feature>
<dbReference type="AlphaFoldDB" id="A0A2N9P7W6"/>
<dbReference type="EMBL" id="OLKH01000058">
    <property type="protein sequence ID" value="SPE76434.1"/>
    <property type="molecule type" value="Genomic_DNA"/>
</dbReference>
<evidence type="ECO:0000313" key="2">
    <source>
        <dbReference type="EMBL" id="SPE76434.1"/>
    </source>
</evidence>
<dbReference type="InterPro" id="IPR041662">
    <property type="entry name" value="SusD-like_2"/>
</dbReference>
<sequence>MKSIKILRFGATLFLSASLFIGCENYLDVDTDTDNPKDAPLSFLLTGVEFNASIVGNYRNNSGSILSTYTHSMTSRGEDDQYGSKPDNAKFENDWTLIYSTLNDVKVLIDKSTVSGDRVYLGIGQLYKAYLMSIAVDLWGDVPYTQSLKLEQGIRNPKFDNQKDIYNDIFRLIDEAKVNLASNAGLSKPSPKEDLIYGGDAAKWIRFANTFKLKLYNQVRLSDVFNQADFDKLVAENNFFKSIDDDFEFMHYKDVSPRNLRNLYYRESYESTQFGSYQSPWFYEIMKGMNPNILNGNPDPRVKYYFFNQLVPGQLPPDTAVGDDPKADYWDKSTGFFSVRFGSVGPNRDKSAERCYTYPGIFPCGGRYDDGQGTPKQNGNVIAVDDNSGTGQAAKRMLTYDEFLYIKAELISKGKMAGDVRGTLKSAVEASFAKVDQVVAKSGTTQVVPKLIGLAATNTYITRMLTEFDNGSSDKKFEIIMTQKWIGTYGDPLDQYNDYRRTGFPKLADPNSATKEYQLNNLDAWPLNDLETRLNGLYQFSIYWPLSEIISNSSVPVQKNPSSYKIFWNN</sequence>
<dbReference type="RefSeq" id="WP_105195422.1">
    <property type="nucleotide sequence ID" value="NZ_OLKH01000058.1"/>
</dbReference>
<dbReference type="Gene3D" id="1.25.40.390">
    <property type="match status" value="1"/>
</dbReference>
<dbReference type="InterPro" id="IPR011990">
    <property type="entry name" value="TPR-like_helical_dom_sf"/>
</dbReference>
<dbReference type="SUPFAM" id="SSF48452">
    <property type="entry name" value="TPR-like"/>
    <property type="match status" value="1"/>
</dbReference>
<dbReference type="Proteomes" id="UP000238180">
    <property type="component" value="Unassembled WGS sequence"/>
</dbReference>
<evidence type="ECO:0000256" key="1">
    <source>
        <dbReference type="SAM" id="SignalP"/>
    </source>
</evidence>
<dbReference type="Pfam" id="PF12771">
    <property type="entry name" value="SusD-like_2"/>
    <property type="match status" value="2"/>
</dbReference>
<gene>
    <name evidence="2" type="ORF">FLACOL_00414</name>
</gene>
<organism evidence="2 3">
    <name type="scientific">Flavobacterium columnare</name>
    <dbReference type="NCBI Taxonomy" id="996"/>
    <lineage>
        <taxon>Bacteria</taxon>
        <taxon>Pseudomonadati</taxon>
        <taxon>Bacteroidota</taxon>
        <taxon>Flavobacteriia</taxon>
        <taxon>Flavobacteriales</taxon>
        <taxon>Flavobacteriaceae</taxon>
        <taxon>Flavobacterium</taxon>
    </lineage>
</organism>
<proteinExistence type="predicted"/>
<dbReference type="PROSITE" id="PS51257">
    <property type="entry name" value="PROKAR_LIPOPROTEIN"/>
    <property type="match status" value="1"/>
</dbReference>
<accession>A0A2N9P7W6</accession>
<reference evidence="2 3" key="1">
    <citation type="submission" date="2018-02" db="EMBL/GenBank/DDBJ databases">
        <authorList>
            <person name="Cohen D.B."/>
            <person name="Kent A.D."/>
        </authorList>
    </citation>
    <scope>NUCLEOTIDE SEQUENCE [LARGE SCALE GENOMIC DNA]</scope>
    <source>
        <strain evidence="2">CIP109753</strain>
    </source>
</reference>
<feature type="signal peptide" evidence="1">
    <location>
        <begin position="1"/>
        <end position="21"/>
    </location>
</feature>
<name>A0A2N9P7W6_9FLAO</name>
<evidence type="ECO:0000313" key="3">
    <source>
        <dbReference type="Proteomes" id="UP000238180"/>
    </source>
</evidence>